<comment type="caution">
    <text evidence="3">The sequence shown here is derived from an EMBL/GenBank/DDBJ whole genome shotgun (WGS) entry which is preliminary data.</text>
</comment>
<keyword evidence="2" id="KW-0812">Transmembrane</keyword>
<feature type="transmembrane region" description="Helical" evidence="2">
    <location>
        <begin position="64"/>
        <end position="81"/>
    </location>
</feature>
<keyword evidence="2" id="KW-1133">Transmembrane helix</keyword>
<dbReference type="Proteomes" id="UP001183777">
    <property type="component" value="Unassembled WGS sequence"/>
</dbReference>
<feature type="transmembrane region" description="Helical" evidence="2">
    <location>
        <begin position="353"/>
        <end position="372"/>
    </location>
</feature>
<proteinExistence type="predicted"/>
<dbReference type="InterPro" id="IPR018650">
    <property type="entry name" value="STSV1_Orf64"/>
</dbReference>
<name>A0ABU2RHX8_9ACTN</name>
<evidence type="ECO:0000256" key="1">
    <source>
        <dbReference type="SAM" id="MobiDB-lite"/>
    </source>
</evidence>
<protein>
    <submittedName>
        <fullName evidence="3">DUF2079 domain-containing protein</fullName>
    </submittedName>
</protein>
<dbReference type="Pfam" id="PF09852">
    <property type="entry name" value="DUF2079"/>
    <property type="match status" value="1"/>
</dbReference>
<organism evidence="3 4">
    <name type="scientific">Streptomyces salyersiae</name>
    <dbReference type="NCBI Taxonomy" id="3075530"/>
    <lineage>
        <taxon>Bacteria</taxon>
        <taxon>Bacillati</taxon>
        <taxon>Actinomycetota</taxon>
        <taxon>Actinomycetes</taxon>
        <taxon>Kitasatosporales</taxon>
        <taxon>Streptomycetaceae</taxon>
        <taxon>Streptomyces</taxon>
    </lineage>
</organism>
<feature type="transmembrane region" description="Helical" evidence="2">
    <location>
        <begin position="219"/>
        <end position="247"/>
    </location>
</feature>
<evidence type="ECO:0000256" key="2">
    <source>
        <dbReference type="SAM" id="Phobius"/>
    </source>
</evidence>
<accession>A0ABU2RHX8</accession>
<feature type="transmembrane region" description="Helical" evidence="2">
    <location>
        <begin position="168"/>
        <end position="186"/>
    </location>
</feature>
<feature type="transmembrane region" description="Helical" evidence="2">
    <location>
        <begin position="136"/>
        <end position="161"/>
    </location>
</feature>
<reference evidence="4" key="1">
    <citation type="submission" date="2023-07" db="EMBL/GenBank/DDBJ databases">
        <title>30 novel species of actinomycetes from the DSMZ collection.</title>
        <authorList>
            <person name="Nouioui I."/>
        </authorList>
    </citation>
    <scope>NUCLEOTIDE SEQUENCE [LARGE SCALE GENOMIC DNA]</scope>
    <source>
        <strain evidence="4">DSM 41770</strain>
    </source>
</reference>
<keyword evidence="4" id="KW-1185">Reference proteome</keyword>
<feature type="transmembrane region" description="Helical" evidence="2">
    <location>
        <begin position="192"/>
        <end position="212"/>
    </location>
</feature>
<sequence length="524" mass="56572">MSGLAGPAPVGTRASGRRPVWDSASGGDVLDLNQNGTDVPGEKEPDPAPEAAARPPHPAPPRPYLVTAAVLCAVYFLYAYLRYSHFHSPSWDLGIFEQEVRAYAGFHAPVVDIKGPGYLILGDHFSPVVALLVPLYWIWPSALALLFAQAALFAASAVVVGRTAQQILGGRSGLCVTVAYGLSWGLQEAVKAEFHEIALAVPLVALVCRALVLERWRAAVLWALPLVLVKEDLGVTVAAVGLVLILLGRRLQGLLLAVFGICAFALTVLVLIPAASSAGTYDYWTKIEKNGEQEVSLFDSVLGVLNSSVKIEMLVFLVGITAFMALRSPLILLVLPTLGWRLLSQDSNHWGMVWHYSAILMPVVFLAMADGVRRSRASTRPWLVSYAKVAVPVATAIAVTLTQHLPLRDLLRPETYATEARAEEAERALEAIPVGARVETDITLMSHLTSNRTVYWIGGAPGTAPDVVAINRDFGWSQPIDDPVAYAQQLHPEGRYRITRQAGPFVVMERTTPVPGDVRVPGKG</sequence>
<evidence type="ECO:0000313" key="4">
    <source>
        <dbReference type="Proteomes" id="UP001183777"/>
    </source>
</evidence>
<dbReference type="EMBL" id="JAVREX010000004">
    <property type="protein sequence ID" value="MDT0428100.1"/>
    <property type="molecule type" value="Genomic_DNA"/>
</dbReference>
<feature type="transmembrane region" description="Helical" evidence="2">
    <location>
        <begin position="314"/>
        <end position="333"/>
    </location>
</feature>
<gene>
    <name evidence="3" type="ORF">RM649_10640</name>
</gene>
<feature type="region of interest" description="Disordered" evidence="1">
    <location>
        <begin position="1"/>
        <end position="57"/>
    </location>
</feature>
<feature type="transmembrane region" description="Helical" evidence="2">
    <location>
        <begin position="253"/>
        <end position="272"/>
    </location>
</feature>
<evidence type="ECO:0000313" key="3">
    <source>
        <dbReference type="EMBL" id="MDT0428100.1"/>
    </source>
</evidence>
<keyword evidence="2" id="KW-0472">Membrane</keyword>